<proteinExistence type="predicted"/>
<dbReference type="GO" id="GO:0005886">
    <property type="term" value="C:plasma membrane"/>
    <property type="evidence" value="ECO:0007669"/>
    <property type="project" value="TreeGrafter"/>
</dbReference>
<feature type="transmembrane region" description="Helical" evidence="5">
    <location>
        <begin position="199"/>
        <end position="221"/>
    </location>
</feature>
<feature type="transmembrane region" description="Helical" evidence="5">
    <location>
        <begin position="502"/>
        <end position="522"/>
    </location>
</feature>
<evidence type="ECO:0000256" key="2">
    <source>
        <dbReference type="ARBA" id="ARBA00022692"/>
    </source>
</evidence>
<dbReference type="PANTHER" id="PTHR23502">
    <property type="entry name" value="MAJOR FACILITATOR SUPERFAMILY"/>
    <property type="match status" value="1"/>
</dbReference>
<reference evidence="7 8" key="1">
    <citation type="journal article" date="2016" name="Genome Biol. Evol.">
        <title>Divergent and convergent evolution of fungal pathogenicity.</title>
        <authorList>
            <person name="Shang Y."/>
            <person name="Xiao G."/>
            <person name="Zheng P."/>
            <person name="Cen K."/>
            <person name="Zhan S."/>
            <person name="Wang C."/>
        </authorList>
    </citation>
    <scope>NUCLEOTIDE SEQUENCE [LARGE SCALE GENOMIC DNA]</scope>
    <source>
        <strain evidence="7 8">RCEF 3172</strain>
    </source>
</reference>
<dbReference type="GO" id="GO:0022857">
    <property type="term" value="F:transmembrane transporter activity"/>
    <property type="evidence" value="ECO:0007669"/>
    <property type="project" value="InterPro"/>
</dbReference>
<feature type="transmembrane region" description="Helical" evidence="5">
    <location>
        <begin position="464"/>
        <end position="490"/>
    </location>
</feature>
<dbReference type="EMBL" id="AZHA01000002">
    <property type="protein sequence ID" value="OAA50826.1"/>
    <property type="molecule type" value="Genomic_DNA"/>
</dbReference>
<dbReference type="OrthoDB" id="268400at2759"/>
<feature type="transmembrane region" description="Helical" evidence="5">
    <location>
        <begin position="267"/>
        <end position="287"/>
    </location>
</feature>
<sequence length="568" mass="62686">MSSLSRLLSRSSDKLSAQTTATTVIELREDAGFYGERYKKIDEYTRNETENSPRLMPMPTADPRDPLNLPTWRKMAALGSLCLFGAMAAAAELVLGAMLPVFSFEYAGIDPKLLTKVHLPEGINALTILSEFPGPPIWKIYLLASLPILMMGVTNFILIPLAIATGRRNVLLVTGVVALAGCVGSGFSTSLATHLVCRVIQAVGAGTIESLIPFILQDIIFYHQRNAAISVVFATQSKLTSGYHKGLIIVALGVASPYIIGYADWRVIYFATAAAGLLFWVCLFFFLPETKFDRSEDEKNGMPVVPLRPGQKRPDIDHVSFPPRRFKDDIKLFQCEVDWRSGIDALLACFRTFFYPHMLFVTLLNSAVIAMALAAGYTTAPQLLAAPWSWNFYHLGFCLFPLVVAAGASFLISGWGADQVANWLARRNGKRNPEFQALNLIIPCLAGLIGCIVFAISGDNPAKYHWMLFLLGLGMIAFAFLATNTIGIVYVLESYPHLTGPALVNIASFRLIVAFVLSFRVSEWVAELGYLKTFIMYAGILGAFILFIPIIYTWGPSWRKRWPALPKN</sequence>
<dbReference type="PROSITE" id="PS50850">
    <property type="entry name" value="MFS"/>
    <property type="match status" value="1"/>
</dbReference>
<dbReference type="AlphaFoldDB" id="A0A167JVE2"/>
<dbReference type="Proteomes" id="UP000076863">
    <property type="component" value="Unassembled WGS sequence"/>
</dbReference>
<evidence type="ECO:0000256" key="5">
    <source>
        <dbReference type="SAM" id="Phobius"/>
    </source>
</evidence>
<dbReference type="PANTHER" id="PTHR23502:SF164">
    <property type="entry name" value="MAJOR FACILITATOR SUPERFAMILY (MFS) PROFILE DOMAIN-CONTAINING PROTEIN"/>
    <property type="match status" value="1"/>
</dbReference>
<keyword evidence="8" id="KW-1185">Reference proteome</keyword>
<dbReference type="Gene3D" id="1.20.1250.20">
    <property type="entry name" value="MFS general substrate transporter like domains"/>
    <property type="match status" value="1"/>
</dbReference>
<keyword evidence="4 5" id="KW-0472">Membrane</keyword>
<evidence type="ECO:0000259" key="6">
    <source>
        <dbReference type="PROSITE" id="PS50850"/>
    </source>
</evidence>
<dbReference type="InterPro" id="IPR020846">
    <property type="entry name" value="MFS_dom"/>
</dbReference>
<name>A0A167JVE2_9HYPO</name>
<feature type="transmembrane region" description="Helical" evidence="5">
    <location>
        <begin position="81"/>
        <end position="104"/>
    </location>
</feature>
<dbReference type="SUPFAM" id="SSF103473">
    <property type="entry name" value="MFS general substrate transporter"/>
    <property type="match status" value="1"/>
</dbReference>
<dbReference type="InterPro" id="IPR036259">
    <property type="entry name" value="MFS_trans_sf"/>
</dbReference>
<protein>
    <submittedName>
        <fullName evidence="7">Major facilitator superfamily domain, general substrate transporter</fullName>
    </submittedName>
</protein>
<evidence type="ECO:0000256" key="1">
    <source>
        <dbReference type="ARBA" id="ARBA00004141"/>
    </source>
</evidence>
<accession>A0A167JVE2</accession>
<comment type="subcellular location">
    <subcellularLocation>
        <location evidence="1">Membrane</location>
        <topology evidence="1">Multi-pass membrane protein</topology>
    </subcellularLocation>
</comment>
<keyword evidence="3 5" id="KW-1133">Transmembrane helix</keyword>
<feature type="transmembrane region" description="Helical" evidence="5">
    <location>
        <begin position="534"/>
        <end position="554"/>
    </location>
</feature>
<dbReference type="InterPro" id="IPR011701">
    <property type="entry name" value="MFS"/>
</dbReference>
<organism evidence="7 8">
    <name type="scientific">Beauveria brongniartii RCEF 3172</name>
    <dbReference type="NCBI Taxonomy" id="1081107"/>
    <lineage>
        <taxon>Eukaryota</taxon>
        <taxon>Fungi</taxon>
        <taxon>Dikarya</taxon>
        <taxon>Ascomycota</taxon>
        <taxon>Pezizomycotina</taxon>
        <taxon>Sordariomycetes</taxon>
        <taxon>Hypocreomycetidae</taxon>
        <taxon>Hypocreales</taxon>
        <taxon>Cordycipitaceae</taxon>
        <taxon>Beauveria</taxon>
        <taxon>Beauveria brongniartii</taxon>
    </lineage>
</organism>
<evidence type="ECO:0000256" key="4">
    <source>
        <dbReference type="ARBA" id="ARBA00023136"/>
    </source>
</evidence>
<feature type="transmembrane region" description="Helical" evidence="5">
    <location>
        <begin position="437"/>
        <end position="458"/>
    </location>
</feature>
<feature type="transmembrane region" description="Helical" evidence="5">
    <location>
        <begin position="359"/>
        <end position="380"/>
    </location>
</feature>
<evidence type="ECO:0000313" key="8">
    <source>
        <dbReference type="Proteomes" id="UP000076863"/>
    </source>
</evidence>
<evidence type="ECO:0000256" key="3">
    <source>
        <dbReference type="ARBA" id="ARBA00022989"/>
    </source>
</evidence>
<gene>
    <name evidence="7" type="ORF">BBO_00773</name>
</gene>
<evidence type="ECO:0000313" key="7">
    <source>
        <dbReference type="EMBL" id="OAA50826.1"/>
    </source>
</evidence>
<feature type="domain" description="Major facilitator superfamily (MFS) profile" evidence="6">
    <location>
        <begin position="89"/>
        <end position="556"/>
    </location>
</feature>
<feature type="transmembrane region" description="Helical" evidence="5">
    <location>
        <begin position="140"/>
        <end position="163"/>
    </location>
</feature>
<comment type="caution">
    <text evidence="7">The sequence shown here is derived from an EMBL/GenBank/DDBJ whole genome shotgun (WGS) entry which is preliminary data.</text>
</comment>
<keyword evidence="2 5" id="KW-0812">Transmembrane</keyword>
<feature type="transmembrane region" description="Helical" evidence="5">
    <location>
        <begin position="392"/>
        <end position="416"/>
    </location>
</feature>
<dbReference type="Pfam" id="PF07690">
    <property type="entry name" value="MFS_1"/>
    <property type="match status" value="1"/>
</dbReference>
<feature type="transmembrane region" description="Helical" evidence="5">
    <location>
        <begin position="170"/>
        <end position="187"/>
    </location>
</feature>
<feature type="transmembrane region" description="Helical" evidence="5">
    <location>
        <begin position="242"/>
        <end position="261"/>
    </location>
</feature>